<dbReference type="AlphaFoldDB" id="A0A422ZGC5"/>
<evidence type="ECO:0000313" key="10">
    <source>
        <dbReference type="EMBL" id="ROG88365.1"/>
    </source>
</evidence>
<keyword evidence="7 8" id="KW-0472">Membrane</keyword>
<dbReference type="Pfam" id="PF02397">
    <property type="entry name" value="Bac_transf"/>
    <property type="match status" value="1"/>
</dbReference>
<dbReference type="PANTHER" id="PTHR30576:SF4">
    <property type="entry name" value="UNDECAPRENYL-PHOSPHATE GALACTOSE PHOSPHOTRANSFERASE"/>
    <property type="match status" value="1"/>
</dbReference>
<evidence type="ECO:0000256" key="2">
    <source>
        <dbReference type="ARBA" id="ARBA00006464"/>
    </source>
</evidence>
<feature type="transmembrane region" description="Helical" evidence="8">
    <location>
        <begin position="6"/>
        <end position="32"/>
    </location>
</feature>
<evidence type="ECO:0000256" key="6">
    <source>
        <dbReference type="ARBA" id="ARBA00022989"/>
    </source>
</evidence>
<dbReference type="RefSeq" id="WP_048327976.1">
    <property type="nucleotide sequence ID" value="NZ_BAACAM010000001.1"/>
</dbReference>
<proteinExistence type="inferred from homology"/>
<comment type="similarity">
    <text evidence="2">Belongs to the bacterial sugar transferase family.</text>
</comment>
<keyword evidence="4 10" id="KW-0808">Transferase</keyword>
<evidence type="ECO:0000256" key="3">
    <source>
        <dbReference type="ARBA" id="ARBA00022475"/>
    </source>
</evidence>
<feature type="domain" description="Bacterial sugar transferase" evidence="9">
    <location>
        <begin position="5"/>
        <end position="190"/>
    </location>
</feature>
<accession>A0A422ZGC5</accession>
<dbReference type="Proteomes" id="UP000283322">
    <property type="component" value="Unassembled WGS sequence"/>
</dbReference>
<protein>
    <submittedName>
        <fullName evidence="10">Sugar transferase</fullName>
    </submittedName>
</protein>
<dbReference type="InterPro" id="IPR003362">
    <property type="entry name" value="Bact_transf"/>
</dbReference>
<sequence length="196" mass="22740">MLKMRFFDILIASIFLIIACPFFIILSILIWTSGSKPFFKHKRVGLNGKEFYCLKFTSMKGLNEIEEAEQERVIFELDHFGKVNNDPRVTKIGNFIRKTSIDETPQFFNVLKGDMSLIGPRPITKAEMKIYGTKIKSYLSVKPGITGLWQISGRSNTTYSRRVAIDHYYALKRTRRMKIMIMMKTVYVVLFMKGAQ</sequence>
<reference evidence="10 11" key="1">
    <citation type="submission" date="2018-10" db="EMBL/GenBank/DDBJ databases">
        <authorList>
            <person name="Vanduin D."/>
            <person name="Fouts D."/>
            <person name="Wright M."/>
            <person name="Sutton G."/>
            <person name="Nguyen K."/>
            <person name="Kreiswirth B."/>
            <person name="Chen L."/>
            <person name="Rojas L."/>
            <person name="Hujer A."/>
            <person name="Hujer K."/>
            <person name="Bonomo R."/>
            <person name="Adams M."/>
        </authorList>
    </citation>
    <scope>NUCLEOTIDE SEQUENCE [LARGE SCALE GENOMIC DNA]</scope>
    <source>
        <strain evidence="10 11">CRK0165</strain>
    </source>
</reference>
<evidence type="ECO:0000259" key="9">
    <source>
        <dbReference type="Pfam" id="PF02397"/>
    </source>
</evidence>
<keyword evidence="3" id="KW-1003">Cell membrane</keyword>
<evidence type="ECO:0000256" key="4">
    <source>
        <dbReference type="ARBA" id="ARBA00022679"/>
    </source>
</evidence>
<evidence type="ECO:0000256" key="7">
    <source>
        <dbReference type="ARBA" id="ARBA00023136"/>
    </source>
</evidence>
<dbReference type="EMBL" id="MPYG04000211">
    <property type="protein sequence ID" value="ROG88365.1"/>
    <property type="molecule type" value="Genomic_DNA"/>
</dbReference>
<comment type="caution">
    <text evidence="10">The sequence shown here is derived from an EMBL/GenBank/DDBJ whole genome shotgun (WGS) entry which is preliminary data.</text>
</comment>
<keyword evidence="5 8" id="KW-0812">Transmembrane</keyword>
<dbReference type="PANTHER" id="PTHR30576">
    <property type="entry name" value="COLANIC BIOSYNTHESIS UDP-GLUCOSE LIPID CARRIER TRANSFERASE"/>
    <property type="match status" value="1"/>
</dbReference>
<name>A0A422ZGC5_KLEPN</name>
<dbReference type="PROSITE" id="PS51257">
    <property type="entry name" value="PROKAR_LIPOPROTEIN"/>
    <property type="match status" value="1"/>
</dbReference>
<dbReference type="GO" id="GO:0016780">
    <property type="term" value="F:phosphotransferase activity, for other substituted phosphate groups"/>
    <property type="evidence" value="ECO:0007669"/>
    <property type="project" value="TreeGrafter"/>
</dbReference>
<gene>
    <name evidence="10" type="ORF">BL124_00026360</name>
</gene>
<evidence type="ECO:0000256" key="8">
    <source>
        <dbReference type="SAM" id="Phobius"/>
    </source>
</evidence>
<dbReference type="GO" id="GO:0005886">
    <property type="term" value="C:plasma membrane"/>
    <property type="evidence" value="ECO:0007669"/>
    <property type="project" value="UniProtKB-SubCell"/>
</dbReference>
<organism evidence="10 11">
    <name type="scientific">Klebsiella pneumoniae</name>
    <dbReference type="NCBI Taxonomy" id="573"/>
    <lineage>
        <taxon>Bacteria</taxon>
        <taxon>Pseudomonadati</taxon>
        <taxon>Pseudomonadota</taxon>
        <taxon>Gammaproteobacteria</taxon>
        <taxon>Enterobacterales</taxon>
        <taxon>Enterobacteriaceae</taxon>
        <taxon>Klebsiella/Raoultella group</taxon>
        <taxon>Klebsiella</taxon>
        <taxon>Klebsiella pneumoniae complex</taxon>
    </lineage>
</organism>
<keyword evidence="6 8" id="KW-1133">Transmembrane helix</keyword>
<evidence type="ECO:0000256" key="1">
    <source>
        <dbReference type="ARBA" id="ARBA00004236"/>
    </source>
</evidence>
<evidence type="ECO:0000313" key="11">
    <source>
        <dbReference type="Proteomes" id="UP000283322"/>
    </source>
</evidence>
<comment type="subcellular location">
    <subcellularLocation>
        <location evidence="1">Cell membrane</location>
    </subcellularLocation>
</comment>
<evidence type="ECO:0000256" key="5">
    <source>
        <dbReference type="ARBA" id="ARBA00022692"/>
    </source>
</evidence>